<proteinExistence type="predicted"/>
<protein>
    <submittedName>
        <fullName evidence="1">Uncharacterized protein</fullName>
    </submittedName>
</protein>
<evidence type="ECO:0000313" key="1">
    <source>
        <dbReference type="EMBL" id="KUM49033.1"/>
    </source>
</evidence>
<geneLocation type="mitochondrion" evidence="1"/>
<dbReference type="EMBL" id="LKAM01000004">
    <property type="protein sequence ID" value="KUM49033.1"/>
    <property type="molecule type" value="Genomic_DNA"/>
</dbReference>
<organism evidence="1">
    <name type="scientific">Picea glauca</name>
    <name type="common">White spruce</name>
    <name type="synonym">Pinus glauca</name>
    <dbReference type="NCBI Taxonomy" id="3330"/>
    <lineage>
        <taxon>Eukaryota</taxon>
        <taxon>Viridiplantae</taxon>
        <taxon>Streptophyta</taxon>
        <taxon>Embryophyta</taxon>
        <taxon>Tracheophyta</taxon>
        <taxon>Spermatophyta</taxon>
        <taxon>Pinopsida</taxon>
        <taxon>Pinidae</taxon>
        <taxon>Conifers I</taxon>
        <taxon>Pinales</taxon>
        <taxon>Pinaceae</taxon>
        <taxon>Picea</taxon>
    </lineage>
</organism>
<reference evidence="1" key="1">
    <citation type="journal article" date="2015" name="Genome Biol. Evol.">
        <title>Organellar Genomes of White Spruce (Picea glauca): Assembly and Annotation.</title>
        <authorList>
            <person name="Jackman S.D."/>
            <person name="Warren R.L."/>
            <person name="Gibb E.A."/>
            <person name="Vandervalk B.P."/>
            <person name="Mohamadi H."/>
            <person name="Chu J."/>
            <person name="Raymond A."/>
            <person name="Pleasance S."/>
            <person name="Coope R."/>
            <person name="Wildung M.R."/>
            <person name="Ritland C.E."/>
            <person name="Bousquet J."/>
            <person name="Jones S.J."/>
            <person name="Bohlmann J."/>
            <person name="Birol I."/>
        </authorList>
    </citation>
    <scope>NUCLEOTIDE SEQUENCE [LARGE SCALE GENOMIC DNA]</scope>
    <source>
        <tissue evidence="1">Flushing bud</tissue>
    </source>
</reference>
<sequence>MVFSNSNYYIYNMKPDFPSLHDPTHPGESWLSSSTNFELLMDWKFVEYS</sequence>
<comment type="caution">
    <text evidence="1">The sequence shown here is derived from an EMBL/GenBank/DDBJ whole genome shotgun (WGS) entry which is preliminary data.</text>
</comment>
<dbReference type="AlphaFoldDB" id="A0A101M176"/>
<keyword evidence="1" id="KW-0496">Mitochondrion</keyword>
<gene>
    <name evidence="1" type="ORF">ABT39_MTgene4370</name>
</gene>
<accession>A0A101M176</accession>
<name>A0A101M176_PICGL</name>